<comment type="caution">
    <text evidence="3">The sequence shown here is derived from an EMBL/GenBank/DDBJ whole genome shotgun (WGS) entry which is preliminary data.</text>
</comment>
<evidence type="ECO:0000256" key="2">
    <source>
        <dbReference type="PIRNR" id="PIRNR006221"/>
    </source>
</evidence>
<protein>
    <submittedName>
        <fullName evidence="3">Fructosamine kinase family protein</fullName>
    </submittedName>
</protein>
<sequence length="294" mass="32651">MSLIDAIAAAIHAATGEAFTPRESRDLAGGCINEALLLDDGRRRFFVKLNRADLADMFEAEAEGLAVMAATQAIRVPRPVCSGVSGGQAYLVLEYIPLGKPGRQGGVALGQALAQMHRHVQPRFGWHRDNTIGSTPQCNDWQTDWTTFWRDQRLGFQLERAAQQGHGRELQTRGEKLLSCLPMLLKGHQPQASLLHGDLWSGNHAFDEHGAPVIFDPALYYGDRETDIAMTELFGGFPPDFYAAYREAWPLDAGYALRKTLYNLYHVLNHLNLFGGGYLAQARRMIDSLLAECR</sequence>
<keyword evidence="4" id="KW-1185">Reference proteome</keyword>
<dbReference type="PANTHER" id="PTHR12149:SF8">
    <property type="entry name" value="PROTEIN-RIBULOSAMINE 3-KINASE"/>
    <property type="match status" value="1"/>
</dbReference>
<evidence type="ECO:0000313" key="3">
    <source>
        <dbReference type="EMBL" id="MEK8090462.1"/>
    </source>
</evidence>
<dbReference type="EMBL" id="JBBPCO010000012">
    <property type="protein sequence ID" value="MEK8090462.1"/>
    <property type="molecule type" value="Genomic_DNA"/>
</dbReference>
<comment type="similarity">
    <text evidence="1 2">Belongs to the fructosamine kinase family.</text>
</comment>
<dbReference type="PANTHER" id="PTHR12149">
    <property type="entry name" value="FRUCTOSAMINE 3 KINASE-RELATED PROTEIN"/>
    <property type="match status" value="1"/>
</dbReference>
<dbReference type="Pfam" id="PF03881">
    <property type="entry name" value="Fructosamin_kin"/>
    <property type="match status" value="1"/>
</dbReference>
<dbReference type="InterPro" id="IPR016477">
    <property type="entry name" value="Fructo-/Ketosamine-3-kinase"/>
</dbReference>
<reference evidence="3 4" key="1">
    <citation type="submission" date="2024-04" db="EMBL/GenBank/DDBJ databases">
        <authorList>
            <person name="Abashina T."/>
            <person name="Shaikin A."/>
        </authorList>
    </citation>
    <scope>NUCLEOTIDE SEQUENCE [LARGE SCALE GENOMIC DNA]</scope>
    <source>
        <strain evidence="3 4">AAFK</strain>
    </source>
</reference>
<dbReference type="GO" id="GO:0016301">
    <property type="term" value="F:kinase activity"/>
    <property type="evidence" value="ECO:0007669"/>
    <property type="project" value="UniProtKB-KW"/>
</dbReference>
<dbReference type="RefSeq" id="WP_341371518.1">
    <property type="nucleotide sequence ID" value="NZ_JBBPCO010000012.1"/>
</dbReference>
<keyword evidence="2 3" id="KW-0418">Kinase</keyword>
<proteinExistence type="inferred from homology"/>
<keyword evidence="2" id="KW-0808">Transferase</keyword>
<dbReference type="Gene3D" id="3.90.1200.10">
    <property type="match status" value="1"/>
</dbReference>
<gene>
    <name evidence="3" type="ORF">WOB96_11905</name>
</gene>
<dbReference type="Proteomes" id="UP001446205">
    <property type="component" value="Unassembled WGS sequence"/>
</dbReference>
<name>A0ABU9DC66_9PROT</name>
<organism evidence="3 4">
    <name type="scientific">Thermithiobacillus plumbiphilus</name>
    <dbReference type="NCBI Taxonomy" id="1729899"/>
    <lineage>
        <taxon>Bacteria</taxon>
        <taxon>Pseudomonadati</taxon>
        <taxon>Pseudomonadota</taxon>
        <taxon>Acidithiobacillia</taxon>
        <taxon>Acidithiobacillales</taxon>
        <taxon>Thermithiobacillaceae</taxon>
        <taxon>Thermithiobacillus</taxon>
    </lineage>
</organism>
<accession>A0ABU9DC66</accession>
<dbReference type="InterPro" id="IPR011009">
    <property type="entry name" value="Kinase-like_dom_sf"/>
</dbReference>
<dbReference type="PIRSF" id="PIRSF006221">
    <property type="entry name" value="Ketosamine-3-kinase"/>
    <property type="match status" value="1"/>
</dbReference>
<dbReference type="SUPFAM" id="SSF56112">
    <property type="entry name" value="Protein kinase-like (PK-like)"/>
    <property type="match status" value="1"/>
</dbReference>
<evidence type="ECO:0000256" key="1">
    <source>
        <dbReference type="ARBA" id="ARBA00009460"/>
    </source>
</evidence>
<evidence type="ECO:0000313" key="4">
    <source>
        <dbReference type="Proteomes" id="UP001446205"/>
    </source>
</evidence>
<dbReference type="Gene3D" id="3.30.200.20">
    <property type="entry name" value="Phosphorylase Kinase, domain 1"/>
    <property type="match status" value="1"/>
</dbReference>